<organism evidence="1 2">
    <name type="scientific">Luteimonas gilva</name>
    <dbReference type="NCBI Taxonomy" id="2572684"/>
    <lineage>
        <taxon>Bacteria</taxon>
        <taxon>Pseudomonadati</taxon>
        <taxon>Pseudomonadota</taxon>
        <taxon>Gammaproteobacteria</taxon>
        <taxon>Lysobacterales</taxon>
        <taxon>Lysobacteraceae</taxon>
        <taxon>Luteimonas</taxon>
    </lineage>
</organism>
<dbReference type="EMBL" id="SZUA01000001">
    <property type="protein sequence ID" value="TKR34130.1"/>
    <property type="molecule type" value="Genomic_DNA"/>
</dbReference>
<evidence type="ECO:0000313" key="2">
    <source>
        <dbReference type="Proteomes" id="UP000308707"/>
    </source>
</evidence>
<sequence length="222" mass="24256">MQDILPPSLISMLRDRYLAGVADAEAFFDQNRGDEDSLTGALGQALAMREPILFTGPEGIYSVRVSYMKLRGRGPNAPEKRLGADGIFQIEVANNRGDVIRRKGLPFQAKTNWRGKSSTLLRQAELMEQMSPGGLVIDYSSNGYKACLANNVVVVGGHRSGVNHSGAMRPLGQVLSRDFLNCTIGTRDLYFDPEREIYSQFEGAGGLNLITTQVTKVGQDEA</sequence>
<dbReference type="OrthoDB" id="7060726at2"/>
<proteinExistence type="predicted"/>
<evidence type="ECO:0000313" key="1">
    <source>
        <dbReference type="EMBL" id="TKR34130.1"/>
    </source>
</evidence>
<name>A0A4U5JVZ0_9GAMM</name>
<accession>A0A4U5JVZ0</accession>
<comment type="caution">
    <text evidence="1">The sequence shown here is derived from an EMBL/GenBank/DDBJ whole genome shotgun (WGS) entry which is preliminary data.</text>
</comment>
<dbReference type="Proteomes" id="UP000308707">
    <property type="component" value="Unassembled WGS sequence"/>
</dbReference>
<protein>
    <submittedName>
        <fullName evidence="1">Uncharacterized protein</fullName>
    </submittedName>
</protein>
<dbReference type="RefSeq" id="WP_137266333.1">
    <property type="nucleotide sequence ID" value="NZ_SZUA01000001.1"/>
</dbReference>
<reference evidence="1 2" key="1">
    <citation type="submission" date="2019-04" db="EMBL/GenBank/DDBJ databases">
        <title>Reference strain of H23.</title>
        <authorList>
            <person name="Luo X."/>
        </authorList>
    </citation>
    <scope>NUCLEOTIDE SEQUENCE [LARGE SCALE GENOMIC DNA]</scope>
    <source>
        <strain evidence="1 2">H23</strain>
    </source>
</reference>
<dbReference type="AlphaFoldDB" id="A0A4U5JVZ0"/>
<gene>
    <name evidence="1" type="ORF">FCE95_07655</name>
</gene>
<keyword evidence="2" id="KW-1185">Reference proteome</keyword>